<evidence type="ECO:0000313" key="1">
    <source>
        <dbReference type="EMBL" id="KAI3749030.1"/>
    </source>
</evidence>
<organism evidence="1 2">
    <name type="scientific">Arctium lappa</name>
    <name type="common">Greater burdock</name>
    <name type="synonym">Lappa major</name>
    <dbReference type="NCBI Taxonomy" id="4217"/>
    <lineage>
        <taxon>Eukaryota</taxon>
        <taxon>Viridiplantae</taxon>
        <taxon>Streptophyta</taxon>
        <taxon>Embryophyta</taxon>
        <taxon>Tracheophyta</taxon>
        <taxon>Spermatophyta</taxon>
        <taxon>Magnoliopsida</taxon>
        <taxon>eudicotyledons</taxon>
        <taxon>Gunneridae</taxon>
        <taxon>Pentapetalae</taxon>
        <taxon>asterids</taxon>
        <taxon>campanulids</taxon>
        <taxon>Asterales</taxon>
        <taxon>Asteraceae</taxon>
        <taxon>Carduoideae</taxon>
        <taxon>Cardueae</taxon>
        <taxon>Arctiinae</taxon>
        <taxon>Arctium</taxon>
    </lineage>
</organism>
<name>A0ACB9DRB7_ARCLA</name>
<reference evidence="2" key="1">
    <citation type="journal article" date="2022" name="Mol. Ecol. Resour.">
        <title>The genomes of chicory, endive, great burdock and yacon provide insights into Asteraceae palaeo-polyploidization history and plant inulin production.</title>
        <authorList>
            <person name="Fan W."/>
            <person name="Wang S."/>
            <person name="Wang H."/>
            <person name="Wang A."/>
            <person name="Jiang F."/>
            <person name="Liu H."/>
            <person name="Zhao H."/>
            <person name="Xu D."/>
            <person name="Zhang Y."/>
        </authorList>
    </citation>
    <scope>NUCLEOTIDE SEQUENCE [LARGE SCALE GENOMIC DNA]</scope>
    <source>
        <strain evidence="2">cv. Niubang</strain>
    </source>
</reference>
<evidence type="ECO:0000313" key="2">
    <source>
        <dbReference type="Proteomes" id="UP001055879"/>
    </source>
</evidence>
<proteinExistence type="predicted"/>
<protein>
    <submittedName>
        <fullName evidence="1">Uncharacterized protein</fullName>
    </submittedName>
</protein>
<reference evidence="1 2" key="2">
    <citation type="journal article" date="2022" name="Mol. Ecol. Resour.">
        <title>The genomes of chicory, endive, great burdock and yacon provide insights into Asteraceae paleo-polyploidization history and plant inulin production.</title>
        <authorList>
            <person name="Fan W."/>
            <person name="Wang S."/>
            <person name="Wang H."/>
            <person name="Wang A."/>
            <person name="Jiang F."/>
            <person name="Liu H."/>
            <person name="Zhao H."/>
            <person name="Xu D."/>
            <person name="Zhang Y."/>
        </authorList>
    </citation>
    <scope>NUCLEOTIDE SEQUENCE [LARGE SCALE GENOMIC DNA]</scope>
    <source>
        <strain evidence="2">cv. Niubang</strain>
    </source>
</reference>
<sequence>MCGVGLWLSQRDVRFGMVDTQDGSIGQQFDSVRSSRSWYISMGRLALVSSIKLENDPTEERRQKGLFSAVRQVAAVRPTGVLGSQCRVGLDTVARSDAEI</sequence>
<dbReference type="EMBL" id="CM042049">
    <property type="protein sequence ID" value="KAI3749030.1"/>
    <property type="molecule type" value="Genomic_DNA"/>
</dbReference>
<keyword evidence="2" id="KW-1185">Reference proteome</keyword>
<accession>A0ACB9DRB7</accession>
<dbReference type="Proteomes" id="UP001055879">
    <property type="component" value="Linkage Group LG03"/>
</dbReference>
<comment type="caution">
    <text evidence="1">The sequence shown here is derived from an EMBL/GenBank/DDBJ whole genome shotgun (WGS) entry which is preliminary data.</text>
</comment>
<gene>
    <name evidence="1" type="ORF">L6452_12548</name>
</gene>